<accession>A0AAE2VYA1</accession>
<dbReference type="Pfam" id="PF00877">
    <property type="entry name" value="NLPC_P60"/>
    <property type="match status" value="1"/>
</dbReference>
<dbReference type="PANTHER" id="PTHR47359:SF3">
    <property type="entry name" value="NLP_P60 DOMAIN-CONTAINING PROTEIN-RELATED"/>
    <property type="match status" value="1"/>
</dbReference>
<comment type="caution">
    <text evidence="6">The sequence shown here is derived from an EMBL/GenBank/DDBJ whole genome shotgun (WGS) entry which is preliminary data.</text>
</comment>
<dbReference type="Proteomes" id="UP000732193">
    <property type="component" value="Unassembled WGS sequence"/>
</dbReference>
<keyword evidence="2" id="KW-0645">Protease</keyword>
<protein>
    <submittedName>
        <fullName evidence="6">C40 family peptidase</fullName>
    </submittedName>
</protein>
<organism evidence="6 7">
    <name type="scientific">Sulfitobacter geojensis</name>
    <dbReference type="NCBI Taxonomy" id="1342299"/>
    <lineage>
        <taxon>Bacteria</taxon>
        <taxon>Pseudomonadati</taxon>
        <taxon>Pseudomonadota</taxon>
        <taxon>Alphaproteobacteria</taxon>
        <taxon>Rhodobacterales</taxon>
        <taxon>Roseobacteraceae</taxon>
        <taxon>Sulfitobacter</taxon>
    </lineage>
</organism>
<dbReference type="GO" id="GO:0006508">
    <property type="term" value="P:proteolysis"/>
    <property type="evidence" value="ECO:0007669"/>
    <property type="project" value="UniProtKB-KW"/>
</dbReference>
<evidence type="ECO:0000256" key="1">
    <source>
        <dbReference type="ARBA" id="ARBA00007074"/>
    </source>
</evidence>
<dbReference type="PROSITE" id="PS51935">
    <property type="entry name" value="NLPC_P60"/>
    <property type="match status" value="1"/>
</dbReference>
<dbReference type="PANTHER" id="PTHR47359">
    <property type="entry name" value="PEPTIDOGLYCAN DL-ENDOPEPTIDASE CWLO"/>
    <property type="match status" value="1"/>
</dbReference>
<dbReference type="SUPFAM" id="SSF54001">
    <property type="entry name" value="Cysteine proteinases"/>
    <property type="match status" value="1"/>
</dbReference>
<dbReference type="InterPro" id="IPR041382">
    <property type="entry name" value="SH3_16"/>
</dbReference>
<name>A0AAE2VYA1_9RHOB</name>
<dbReference type="RefSeq" id="WP_203242270.1">
    <property type="nucleotide sequence ID" value="NZ_JAFBRH010000002.1"/>
</dbReference>
<dbReference type="GO" id="GO:0008234">
    <property type="term" value="F:cysteine-type peptidase activity"/>
    <property type="evidence" value="ECO:0007669"/>
    <property type="project" value="UniProtKB-KW"/>
</dbReference>
<reference evidence="6 7" key="1">
    <citation type="submission" date="2021-01" db="EMBL/GenBank/DDBJ databases">
        <title>Diatom-associated Roseobacters Show Island Model of Population Structure.</title>
        <authorList>
            <person name="Qu L."/>
            <person name="Feng X."/>
            <person name="Chen Y."/>
            <person name="Li L."/>
            <person name="Wang X."/>
            <person name="Hu Z."/>
            <person name="Wang H."/>
            <person name="Luo H."/>
        </authorList>
    </citation>
    <scope>NUCLEOTIDE SEQUENCE [LARGE SCALE GENOMIC DNA]</scope>
    <source>
        <strain evidence="6 7">TR60-84</strain>
    </source>
</reference>
<proteinExistence type="inferred from homology"/>
<evidence type="ECO:0000313" key="7">
    <source>
        <dbReference type="Proteomes" id="UP000732193"/>
    </source>
</evidence>
<evidence type="ECO:0000256" key="4">
    <source>
        <dbReference type="ARBA" id="ARBA00022807"/>
    </source>
</evidence>
<dbReference type="Gene3D" id="3.90.1720.10">
    <property type="entry name" value="endopeptidase domain like (from Nostoc punctiforme)"/>
    <property type="match status" value="1"/>
</dbReference>
<gene>
    <name evidence="6" type="ORF">JQV55_10810</name>
</gene>
<dbReference type="InterPro" id="IPR000064">
    <property type="entry name" value="NLP_P60_dom"/>
</dbReference>
<dbReference type="AlphaFoldDB" id="A0AAE2VYA1"/>
<keyword evidence="4" id="KW-0788">Thiol protease</keyword>
<feature type="domain" description="NlpC/P60" evidence="5">
    <location>
        <begin position="137"/>
        <end position="257"/>
    </location>
</feature>
<dbReference type="InterPro" id="IPR051794">
    <property type="entry name" value="PG_Endopeptidase_C40"/>
</dbReference>
<comment type="similarity">
    <text evidence="1">Belongs to the peptidase C40 family.</text>
</comment>
<sequence length="257" mass="27531">MSDPRLTPDPATVTQDTPAQIARPVVDLCRAPSGPRDRQLLFGDALRVLDTAAGWSYIQAEKDGYCGYIPSDSHGALTTPTHYVSAPATHLYSDADFKSPDRMRLNHTSRVTVIALSDRFAETSAGFIPAAHLTPMDQHQTDPAQVAALYLGTPYLWGGNSRDGIDCSGLVQAALLSCAIPCPGDSDMQMTLGENADGPYRRNDLLFWKGHVALVTDGDTLIHANASAMACVYEPIATAIARIATQGDGPVTAHRRL</sequence>
<keyword evidence="7" id="KW-1185">Reference proteome</keyword>
<dbReference type="EMBL" id="JAFBRM010000002">
    <property type="protein sequence ID" value="MBM1714056.1"/>
    <property type="molecule type" value="Genomic_DNA"/>
</dbReference>
<evidence type="ECO:0000256" key="3">
    <source>
        <dbReference type="ARBA" id="ARBA00022801"/>
    </source>
</evidence>
<dbReference type="Pfam" id="PF18348">
    <property type="entry name" value="SH3_16"/>
    <property type="match status" value="1"/>
</dbReference>
<evidence type="ECO:0000256" key="2">
    <source>
        <dbReference type="ARBA" id="ARBA00022670"/>
    </source>
</evidence>
<keyword evidence="3" id="KW-0378">Hydrolase</keyword>
<evidence type="ECO:0000259" key="5">
    <source>
        <dbReference type="PROSITE" id="PS51935"/>
    </source>
</evidence>
<evidence type="ECO:0000313" key="6">
    <source>
        <dbReference type="EMBL" id="MBM1714056.1"/>
    </source>
</evidence>
<dbReference type="InterPro" id="IPR038765">
    <property type="entry name" value="Papain-like_cys_pep_sf"/>
</dbReference>